<reference evidence="1" key="2">
    <citation type="submission" date="2023-04" db="EMBL/GenBank/DDBJ databases">
        <authorList>
            <person name="Orihara K."/>
        </authorList>
    </citation>
    <scope>NUCLEOTIDE SEQUENCE</scope>
    <source>
        <strain evidence="1">YIT 13057</strain>
    </source>
</reference>
<gene>
    <name evidence="1" type="ORF">OB936_06395</name>
</gene>
<reference evidence="1" key="1">
    <citation type="journal article" date="2023" name="Gut Microbes">
        <title>Characterization of Bifidobacterium kashiwanohense that utilizes both milk- and plant-derived oligosaccharides.</title>
        <authorList>
            <person name="Orihara K."/>
            <person name="Yahagi K."/>
            <person name="Saito Y."/>
            <person name="Watanabe Y."/>
            <person name="Sasai T."/>
            <person name="Hara T."/>
            <person name="Tsukuda N."/>
            <person name="Oki K."/>
            <person name="Fujimoto J."/>
            <person name="Matsuki T."/>
        </authorList>
    </citation>
    <scope>NUCLEOTIDE SEQUENCE</scope>
    <source>
        <strain evidence="1">YIT 13057</strain>
    </source>
</reference>
<accession>A0AAJ1PAM1</accession>
<evidence type="ECO:0000313" key="2">
    <source>
        <dbReference type="Proteomes" id="UP001157379"/>
    </source>
</evidence>
<protein>
    <submittedName>
        <fullName evidence="1">Uncharacterized protein</fullName>
    </submittedName>
</protein>
<proteinExistence type="predicted"/>
<evidence type="ECO:0000313" key="1">
    <source>
        <dbReference type="EMBL" id="MDH7899828.1"/>
    </source>
</evidence>
<dbReference type="Proteomes" id="UP001157379">
    <property type="component" value="Unassembled WGS sequence"/>
</dbReference>
<organism evidence="1 2">
    <name type="scientific">Bifidobacterium catenulatum subsp. kashiwanohense</name>
    <dbReference type="NCBI Taxonomy" id="630129"/>
    <lineage>
        <taxon>Bacteria</taxon>
        <taxon>Bacillati</taxon>
        <taxon>Actinomycetota</taxon>
        <taxon>Actinomycetes</taxon>
        <taxon>Bifidobacteriales</taxon>
        <taxon>Bifidobacteriaceae</taxon>
        <taxon>Bifidobacterium</taxon>
    </lineage>
</organism>
<dbReference type="EMBL" id="JAOPMD010000014">
    <property type="protein sequence ID" value="MDH7899828.1"/>
    <property type="molecule type" value="Genomic_DNA"/>
</dbReference>
<sequence>MTASGDTTIGETDAALRSESALLDERLPVRWDGEIIHWTDRWTDIGDMLFLCGNNRLRTLQACPGTDSRRRWNQHRPHLWKPWSITGRTTRSRLCLMRCGVCGLTLVEEHPFDGSEEKTWQLDEPDYGPDGSHAIIQGELDI</sequence>
<dbReference type="AlphaFoldDB" id="A0AAJ1PAM1"/>
<dbReference type="RefSeq" id="WP_226598091.1">
    <property type="nucleotide sequence ID" value="NZ_JAOPMD010000014.1"/>
</dbReference>
<name>A0AAJ1PAM1_9BIFI</name>
<comment type="caution">
    <text evidence="1">The sequence shown here is derived from an EMBL/GenBank/DDBJ whole genome shotgun (WGS) entry which is preliminary data.</text>
</comment>